<feature type="region of interest" description="Disordered" evidence="1">
    <location>
        <begin position="1"/>
        <end position="55"/>
    </location>
</feature>
<feature type="compositionally biased region" description="Basic and acidic residues" evidence="1">
    <location>
        <begin position="24"/>
        <end position="44"/>
    </location>
</feature>
<gene>
    <name evidence="2" type="ORF">HX902_03530</name>
</gene>
<sequence length="244" mass="27275">MPGSGETKAKSLCGSPGSTSRSATNEEARALDRAIWDFSTREEPDGTIITQAPGPAPENGEFWSHALDRIKDDPDQRYAMARRHLPLPAAWREMAIALRTKIRTARKEKVGYEDLLRELHHLAAMASYAGYGIIQRVPYARVAALDLSYDRVGFDQLLLLGATDGKWMRELWGEPSAHSTAAVLYADMLAADLERIDADKEREDAERMELLFGELSSKTRVESRADPQPLPPKRRGLLGWLFGR</sequence>
<dbReference type="RefSeq" id="WP_182208201.1">
    <property type="nucleotide sequence ID" value="NZ_JACGBJ010000002.1"/>
</dbReference>
<protein>
    <submittedName>
        <fullName evidence="2">Uncharacterized protein</fullName>
    </submittedName>
</protein>
<accession>A0ABR6A250</accession>
<dbReference type="Proteomes" id="UP000539787">
    <property type="component" value="Unassembled WGS sequence"/>
</dbReference>
<organism evidence="2 3">
    <name type="scientific">Rhizobium changzhiense</name>
    <dbReference type="NCBI Taxonomy" id="2692317"/>
    <lineage>
        <taxon>Bacteria</taxon>
        <taxon>Pseudomonadati</taxon>
        <taxon>Pseudomonadota</taxon>
        <taxon>Alphaproteobacteria</taxon>
        <taxon>Hyphomicrobiales</taxon>
        <taxon>Rhizobiaceae</taxon>
        <taxon>Rhizobium/Agrobacterium group</taxon>
        <taxon>Rhizobium</taxon>
    </lineage>
</organism>
<evidence type="ECO:0000313" key="2">
    <source>
        <dbReference type="EMBL" id="MBA5800695.1"/>
    </source>
</evidence>
<evidence type="ECO:0000313" key="3">
    <source>
        <dbReference type="Proteomes" id="UP000539787"/>
    </source>
</evidence>
<comment type="caution">
    <text evidence="2">The sequence shown here is derived from an EMBL/GenBank/DDBJ whole genome shotgun (WGS) entry which is preliminary data.</text>
</comment>
<proteinExistence type="predicted"/>
<keyword evidence="3" id="KW-1185">Reference proteome</keyword>
<reference evidence="2 3" key="1">
    <citation type="submission" date="2020-07" db="EMBL/GenBank/DDBJ databases">
        <authorList>
            <person name="Sun Q."/>
        </authorList>
    </citation>
    <scope>NUCLEOTIDE SEQUENCE [LARGE SCALE GENOMIC DNA]</scope>
    <source>
        <strain evidence="2 3">WYCCWR 11317</strain>
    </source>
</reference>
<name>A0ABR6A250_9HYPH</name>
<dbReference type="EMBL" id="JACGBJ010000002">
    <property type="protein sequence ID" value="MBA5800695.1"/>
    <property type="molecule type" value="Genomic_DNA"/>
</dbReference>
<evidence type="ECO:0000256" key="1">
    <source>
        <dbReference type="SAM" id="MobiDB-lite"/>
    </source>
</evidence>